<dbReference type="PANTHER" id="PTHR44825:SF1">
    <property type="entry name" value="DNAJ HOMOLOG SUBFAMILY C MEMBER 4"/>
    <property type="match status" value="1"/>
</dbReference>
<accession>A0AAU9JC66</accession>
<comment type="caution">
    <text evidence="3">The sequence shown here is derived from an EMBL/GenBank/DDBJ whole genome shotgun (WGS) entry which is preliminary data.</text>
</comment>
<evidence type="ECO:0000259" key="2">
    <source>
        <dbReference type="PROSITE" id="PS50076"/>
    </source>
</evidence>
<keyword evidence="4" id="KW-1185">Reference proteome</keyword>
<dbReference type="AlphaFoldDB" id="A0AAU9JC66"/>
<dbReference type="PRINTS" id="PR00625">
    <property type="entry name" value="JDOMAIN"/>
</dbReference>
<gene>
    <name evidence="3" type="ORF">BSTOLATCC_MIC31927</name>
</gene>
<dbReference type="InterPro" id="IPR036869">
    <property type="entry name" value="J_dom_sf"/>
</dbReference>
<dbReference type="SMART" id="SM00271">
    <property type="entry name" value="DnaJ"/>
    <property type="match status" value="1"/>
</dbReference>
<organism evidence="3 4">
    <name type="scientific">Blepharisma stoltei</name>
    <dbReference type="NCBI Taxonomy" id="1481888"/>
    <lineage>
        <taxon>Eukaryota</taxon>
        <taxon>Sar</taxon>
        <taxon>Alveolata</taxon>
        <taxon>Ciliophora</taxon>
        <taxon>Postciliodesmatophora</taxon>
        <taxon>Heterotrichea</taxon>
        <taxon>Heterotrichida</taxon>
        <taxon>Blepharismidae</taxon>
        <taxon>Blepharisma</taxon>
    </lineage>
</organism>
<dbReference type="PROSITE" id="PS50076">
    <property type="entry name" value="DNAJ_2"/>
    <property type="match status" value="1"/>
</dbReference>
<keyword evidence="1" id="KW-0812">Transmembrane</keyword>
<feature type="transmembrane region" description="Helical" evidence="1">
    <location>
        <begin position="175"/>
        <end position="194"/>
    </location>
</feature>
<evidence type="ECO:0000313" key="4">
    <source>
        <dbReference type="Proteomes" id="UP001162131"/>
    </source>
</evidence>
<dbReference type="EMBL" id="CAJZBQ010000032">
    <property type="protein sequence ID" value="CAG9322811.1"/>
    <property type="molecule type" value="Genomic_DNA"/>
</dbReference>
<proteinExistence type="predicted"/>
<evidence type="ECO:0000313" key="3">
    <source>
        <dbReference type="EMBL" id="CAG9322811.1"/>
    </source>
</evidence>
<dbReference type="InterPro" id="IPR052763">
    <property type="entry name" value="DnaJ_C4"/>
</dbReference>
<evidence type="ECO:0000256" key="1">
    <source>
        <dbReference type="SAM" id="Phobius"/>
    </source>
</evidence>
<dbReference type="Gene3D" id="1.10.287.110">
    <property type="entry name" value="DnaJ domain"/>
    <property type="match status" value="1"/>
</dbReference>
<dbReference type="PANTHER" id="PTHR44825">
    <property type="match status" value="1"/>
</dbReference>
<dbReference type="CDD" id="cd06257">
    <property type="entry name" value="DnaJ"/>
    <property type="match status" value="1"/>
</dbReference>
<keyword evidence="1" id="KW-1133">Transmembrane helix</keyword>
<keyword evidence="1" id="KW-0472">Membrane</keyword>
<dbReference type="Proteomes" id="UP001162131">
    <property type="component" value="Unassembled WGS sequence"/>
</dbReference>
<dbReference type="SUPFAM" id="SSF46565">
    <property type="entry name" value="Chaperone J-domain"/>
    <property type="match status" value="1"/>
</dbReference>
<reference evidence="3" key="1">
    <citation type="submission" date="2021-09" db="EMBL/GenBank/DDBJ databases">
        <authorList>
            <consortium name="AG Swart"/>
            <person name="Singh M."/>
            <person name="Singh A."/>
            <person name="Seah K."/>
            <person name="Emmerich C."/>
        </authorList>
    </citation>
    <scope>NUCLEOTIDE SEQUENCE</scope>
    <source>
        <strain evidence="3">ATCC30299</strain>
    </source>
</reference>
<dbReference type="InterPro" id="IPR001623">
    <property type="entry name" value="DnaJ_domain"/>
</dbReference>
<sequence length="237" mass="28628">MLIKQFFPKHIKSIFFRKFTTTDTPKNYYAVLNIPEKSTELEIRQAYLRLVKKHHPDCPAGNSEKFKQVNEAYKILSDKSLRSLYDSGNFYPKGIKTNNRDPYKNSQDQKNLHEEWLRQKEKRSKKSEERQNIYYNGKSIDEIFKQEKERQRKYQMLIRDHNKEEKHTWLSDTFAVIYTIVVTGLIFYTVYLIVNNVRQRKKIEENLHSIKMWKLQKEIERLKEINQSQSETIDKPS</sequence>
<feature type="domain" description="J" evidence="2">
    <location>
        <begin position="27"/>
        <end position="89"/>
    </location>
</feature>
<name>A0AAU9JC66_9CILI</name>
<dbReference type="Pfam" id="PF00226">
    <property type="entry name" value="DnaJ"/>
    <property type="match status" value="1"/>
</dbReference>
<protein>
    <recommendedName>
        <fullName evidence="2">J domain-containing protein</fullName>
    </recommendedName>
</protein>